<feature type="chain" id="PRO_5001605687" description="DUF4198 domain-containing protein" evidence="1">
    <location>
        <begin position="19"/>
        <end position="237"/>
    </location>
</feature>
<evidence type="ECO:0000256" key="1">
    <source>
        <dbReference type="SAM" id="SignalP"/>
    </source>
</evidence>
<gene>
    <name evidence="2" type="ORF">B597_015160</name>
</gene>
<sequence length="237" mass="25789">MFKPVALALLLVPLFTQAHTFLIKPDNATANPDEPLQFSVLMTEKLFQGERLLDPEQVEVHLLQNGKTTPLNLEADETAKALRGEAAAPTGDALLVARAAPRYRPIDKKEKTDDPAKMLRIENFSKALINPATDGVAYHARSGDRLELIALDNPASLSASKPMRVQVLFEGEPLPGKVQALSPGRERIVAETDAEGIASLTLPTAGVWIVRSSHHREEADARSARYEASANLVFAID</sequence>
<dbReference type="HOGENOM" id="CLU_1169881_0_0_6"/>
<dbReference type="eggNOG" id="COG5266">
    <property type="taxonomic scope" value="Bacteria"/>
</dbReference>
<comment type="caution">
    <text evidence="2">The sequence shown here is derived from an EMBL/GenBank/DDBJ whole genome shotgun (WGS) entry which is preliminary data.</text>
</comment>
<evidence type="ECO:0008006" key="4">
    <source>
        <dbReference type="Google" id="ProtNLM"/>
    </source>
</evidence>
<accession>A0A061JQ56</accession>
<feature type="signal peptide" evidence="1">
    <location>
        <begin position="1"/>
        <end position="18"/>
    </location>
</feature>
<reference evidence="2 3" key="1">
    <citation type="journal article" date="2013" name="Genome Announc.">
        <title>Draft Genome of the Nitrogen-Fixing Bacterium Pseudomonas stutzeri Strain KOS6 Isolated from Industrial Hydrocarbon Sludge.</title>
        <authorList>
            <person name="Grigoryeva T.V."/>
            <person name="Laikov A.V."/>
            <person name="Naumova R.P."/>
            <person name="Manolov A.I."/>
            <person name="Larin A.K."/>
            <person name="Karpova I.Y."/>
            <person name="Semashko T.A."/>
            <person name="Alexeev D.G."/>
            <person name="Kostryukova E.S."/>
            <person name="Muller R."/>
            <person name="Govorun V.M."/>
        </authorList>
    </citation>
    <scope>NUCLEOTIDE SEQUENCE [LARGE SCALE GENOMIC DNA]</scope>
    <source>
        <strain evidence="2 3">KOS6</strain>
    </source>
</reference>
<organism evidence="2 3">
    <name type="scientific">Stutzerimonas stutzeri KOS6</name>
    <dbReference type="NCBI Taxonomy" id="1218352"/>
    <lineage>
        <taxon>Bacteria</taxon>
        <taxon>Pseudomonadati</taxon>
        <taxon>Pseudomonadota</taxon>
        <taxon>Gammaproteobacteria</taxon>
        <taxon>Pseudomonadales</taxon>
        <taxon>Pseudomonadaceae</taxon>
        <taxon>Stutzerimonas</taxon>
    </lineage>
</organism>
<evidence type="ECO:0000313" key="2">
    <source>
        <dbReference type="EMBL" id="EWC40480.1"/>
    </source>
</evidence>
<protein>
    <recommendedName>
        <fullName evidence="4">DUF4198 domain-containing protein</fullName>
    </recommendedName>
</protein>
<keyword evidence="1" id="KW-0732">Signal</keyword>
<dbReference type="Pfam" id="PF10670">
    <property type="entry name" value="DUF4198"/>
    <property type="match status" value="1"/>
</dbReference>
<dbReference type="AlphaFoldDB" id="A0A061JQ56"/>
<evidence type="ECO:0000313" key="3">
    <source>
        <dbReference type="Proteomes" id="UP000026923"/>
    </source>
</evidence>
<dbReference type="Proteomes" id="UP000026923">
    <property type="component" value="Unassembled WGS sequence"/>
</dbReference>
<dbReference type="InterPro" id="IPR019613">
    <property type="entry name" value="DUF4198"/>
</dbReference>
<proteinExistence type="predicted"/>
<dbReference type="EMBL" id="AMCZ02000020">
    <property type="protein sequence ID" value="EWC40480.1"/>
    <property type="molecule type" value="Genomic_DNA"/>
</dbReference>
<dbReference type="RefSeq" id="WP_024161800.1">
    <property type="nucleotide sequence ID" value="NZ_KK020676.1"/>
</dbReference>
<name>A0A061JQ56_STUST</name>